<feature type="chain" id="PRO_5019223842" description="PEGA domain-containing protein" evidence="1">
    <location>
        <begin position="17"/>
        <end position="109"/>
    </location>
</feature>
<dbReference type="EMBL" id="PIPJ01000002">
    <property type="protein sequence ID" value="RUO22253.1"/>
    <property type="molecule type" value="Genomic_DNA"/>
</dbReference>
<evidence type="ECO:0000256" key="1">
    <source>
        <dbReference type="SAM" id="SignalP"/>
    </source>
</evidence>
<evidence type="ECO:0008006" key="4">
    <source>
        <dbReference type="Google" id="ProtNLM"/>
    </source>
</evidence>
<proteinExistence type="predicted"/>
<evidence type="ECO:0000313" key="3">
    <source>
        <dbReference type="Proteomes" id="UP000288395"/>
    </source>
</evidence>
<sequence>MIKFKHLALVSVLCVAANGCVYQPNQTTQAIDDRPQVSIAWKHRSITPETAYLYIDGQNFGAVSQFLYPNNSVGVLIGEHLVEVRANGSVIYSQQQYFGEKQSYTVEIR</sequence>
<evidence type="ECO:0000313" key="2">
    <source>
        <dbReference type="EMBL" id="RUO22253.1"/>
    </source>
</evidence>
<dbReference type="Proteomes" id="UP000288395">
    <property type="component" value="Unassembled WGS sequence"/>
</dbReference>
<comment type="caution">
    <text evidence="2">The sequence shown here is derived from an EMBL/GenBank/DDBJ whole genome shotgun (WGS) entry which is preliminary data.</text>
</comment>
<dbReference type="OrthoDB" id="6240410at2"/>
<reference evidence="3" key="1">
    <citation type="journal article" date="2018" name="Front. Microbiol.">
        <title>Genome-Based Analysis Reveals the Taxonomy and Diversity of the Family Idiomarinaceae.</title>
        <authorList>
            <person name="Liu Y."/>
            <person name="Lai Q."/>
            <person name="Shao Z."/>
        </authorList>
    </citation>
    <scope>NUCLEOTIDE SEQUENCE [LARGE SCALE GENOMIC DNA]</scope>
    <source>
        <strain evidence="3">GBPy7</strain>
    </source>
</reference>
<dbReference type="AlphaFoldDB" id="A0A432VZU7"/>
<protein>
    <recommendedName>
        <fullName evidence="4">PEGA domain-containing protein</fullName>
    </recommendedName>
</protein>
<organism evidence="2 3">
    <name type="scientific">Aliidiomarina iranensis</name>
    <dbReference type="NCBI Taxonomy" id="1434071"/>
    <lineage>
        <taxon>Bacteria</taxon>
        <taxon>Pseudomonadati</taxon>
        <taxon>Pseudomonadota</taxon>
        <taxon>Gammaproteobacteria</taxon>
        <taxon>Alteromonadales</taxon>
        <taxon>Idiomarinaceae</taxon>
        <taxon>Aliidiomarina</taxon>
    </lineage>
</organism>
<dbReference type="RefSeq" id="WP_126765657.1">
    <property type="nucleotide sequence ID" value="NZ_PIPJ01000002.1"/>
</dbReference>
<keyword evidence="1" id="KW-0732">Signal</keyword>
<feature type="signal peptide" evidence="1">
    <location>
        <begin position="1"/>
        <end position="16"/>
    </location>
</feature>
<keyword evidence="3" id="KW-1185">Reference proteome</keyword>
<accession>A0A432VZU7</accession>
<gene>
    <name evidence="2" type="ORF">CWE08_03435</name>
</gene>
<name>A0A432VZU7_9GAMM</name>